<organism evidence="1 2">
    <name type="scientific">Miniphocaeibacter halophilus</name>
    <dbReference type="NCBI Taxonomy" id="2931922"/>
    <lineage>
        <taxon>Bacteria</taxon>
        <taxon>Bacillati</taxon>
        <taxon>Bacillota</taxon>
        <taxon>Tissierellia</taxon>
        <taxon>Tissierellales</taxon>
        <taxon>Peptoniphilaceae</taxon>
        <taxon>Miniphocaeibacter</taxon>
    </lineage>
</organism>
<evidence type="ECO:0000313" key="1">
    <source>
        <dbReference type="EMBL" id="QQK07731.1"/>
    </source>
</evidence>
<evidence type="ECO:0000313" key="2">
    <source>
        <dbReference type="Proteomes" id="UP000595814"/>
    </source>
</evidence>
<gene>
    <name evidence="1" type="ORF">JFY71_10665</name>
</gene>
<proteinExistence type="predicted"/>
<sequence>MFKLCYKRRFSSKKLLFLCYHTQSSTCKKYPVFTLEQQKTILENLDNSTYGLAVKIAFGTGLRLGELTALKWTDIDFEEGTLNVNKVLKQVNVVDNDGTRHAELLMQTPKTESSNRIVPIPSVLMKELKKHKSEQAIRIMRYRKTYKDEKFIFENGLGEPLEPRRLPRFFAKKLKELEIPM</sequence>
<reference evidence="1 2" key="1">
    <citation type="journal article" date="2022" name="Int. J. Syst. Evol. Microbiol.">
        <title>Miniphocaeibacter halophilus sp. nov., an ammonium-tolerant acetate-producing bacterium isolated from a biogas system.</title>
        <authorList>
            <person name="Schnurer A."/>
            <person name="Singh A."/>
            <person name="Bi S."/>
            <person name="Qiao W."/>
            <person name="Westerholm M."/>
        </authorList>
    </citation>
    <scope>NUCLEOTIDE SEQUENCE [LARGE SCALE GENOMIC DNA]</scope>
    <source>
        <strain evidence="1 2">AMB_01</strain>
    </source>
</reference>
<keyword evidence="2" id="KW-1185">Reference proteome</keyword>
<protein>
    <submittedName>
        <fullName evidence="1">Site-specific integrase</fullName>
    </submittedName>
</protein>
<accession>A0AC61MQ57</accession>
<name>A0AC61MQ57_9FIRM</name>
<dbReference type="EMBL" id="CP066744">
    <property type="protein sequence ID" value="QQK07731.1"/>
    <property type="molecule type" value="Genomic_DNA"/>
</dbReference>
<dbReference type="Proteomes" id="UP000595814">
    <property type="component" value="Chromosome"/>
</dbReference>